<keyword evidence="3" id="KW-0600">Photoreceptor protein</keyword>
<dbReference type="SMART" id="SM00091">
    <property type="entry name" value="PAS"/>
    <property type="match status" value="3"/>
</dbReference>
<protein>
    <recommendedName>
        <fullName evidence="2">histidine kinase</fullName>
        <ecNumber evidence="2">2.7.13.3</ecNumber>
    </recommendedName>
</protein>
<dbReference type="PANTHER" id="PTHR41523">
    <property type="entry name" value="TWO-COMPONENT SYSTEM SENSOR PROTEIN"/>
    <property type="match status" value="1"/>
</dbReference>
<dbReference type="EMBL" id="VLKY01000013">
    <property type="protein sequence ID" value="TWI50930.1"/>
    <property type="molecule type" value="Genomic_DNA"/>
</dbReference>
<evidence type="ECO:0000313" key="19">
    <source>
        <dbReference type="Proteomes" id="UP000316905"/>
    </source>
</evidence>
<dbReference type="Pfam" id="PF07536">
    <property type="entry name" value="HWE_HK"/>
    <property type="match status" value="1"/>
</dbReference>
<evidence type="ECO:0000259" key="16">
    <source>
        <dbReference type="PROSITE" id="PS50112"/>
    </source>
</evidence>
<evidence type="ECO:0000256" key="1">
    <source>
        <dbReference type="ARBA" id="ARBA00000085"/>
    </source>
</evidence>
<keyword evidence="12" id="KW-0067">ATP-binding</keyword>
<evidence type="ECO:0000256" key="10">
    <source>
        <dbReference type="ARBA" id="ARBA00022741"/>
    </source>
</evidence>
<feature type="domain" description="PAS" evidence="16">
    <location>
        <begin position="275"/>
        <end position="315"/>
    </location>
</feature>
<dbReference type="GO" id="GO:0005524">
    <property type="term" value="F:ATP binding"/>
    <property type="evidence" value="ECO:0007669"/>
    <property type="project" value="UniProtKB-KW"/>
</dbReference>
<keyword evidence="5" id="KW-0716">Sensory transduction</keyword>
<dbReference type="InterPro" id="IPR000700">
    <property type="entry name" value="PAS-assoc_C"/>
</dbReference>
<dbReference type="Gene3D" id="3.30.450.20">
    <property type="entry name" value="PAS domain"/>
    <property type="match status" value="3"/>
</dbReference>
<keyword evidence="6" id="KW-0285">Flavoprotein</keyword>
<keyword evidence="13" id="KW-0157">Chromophore</keyword>
<keyword evidence="14" id="KW-0843">Virulence</keyword>
<name>A0A562Q451_9PSED</name>
<evidence type="ECO:0000256" key="5">
    <source>
        <dbReference type="ARBA" id="ARBA00022606"/>
    </source>
</evidence>
<sequence length="614" mass="68636">MQNPLEGSDVGAAHHYVSSDLLADSMFDYLPAAAFVCDARGFIVRYNGKAVELWGRRPLPEDRFSVWANYFLYADGTPMPPEDSPVARVLASGLALKECEIQVVLPGQRERWVQVDINPLIDGQGVVQGAISCFHDITTRKHSELLLQQSEAFLEGIVQATPECIKVVREDGSLIQMNQAGLCMLGVDNLLSVLGASIYDVIAPEDREQWTLNHKRVCAGESLSWTFDIIGLTGIRHHMETHAVPLTLPDGQRAQLGVTRNITQRRKDEQALRESEQHLREVLEGLATAVYTTDAQGYLTFYNEAAVKLWGYRPQLGECRWCGSWQVLRPNGQALPPDEYPITITLQTGRAFNGEEAILVRKDGTQIPFAAFPTPLRNSQGTVVGAVNMLVDISRHKAAEAQQSLLINELNHRVKNTLMTVQSIATYSLRNASPDRSYRETFNARLMALSRTHDLLTHSQWEGACLKDILEQEFAPYRMTLDGSDSGRIVLEGEDFELEPREVLTLALVFHEMMTNAAKYGALSVAHGCLTVRWRVALDETAKGSRYLDLRWLERGGPIVQPPERQGFGTRLIERSIIRELKGQVRNTFAPEGVESHLLIPLTCLQDRPKGNFV</sequence>
<keyword evidence="15" id="KW-0675">Receptor</keyword>
<evidence type="ECO:0000256" key="15">
    <source>
        <dbReference type="ARBA" id="ARBA00023170"/>
    </source>
</evidence>
<dbReference type="PROSITE" id="PS50112">
    <property type="entry name" value="PAS"/>
    <property type="match status" value="1"/>
</dbReference>
<dbReference type="AlphaFoldDB" id="A0A562Q451"/>
<dbReference type="InterPro" id="IPR013656">
    <property type="entry name" value="PAS_4"/>
</dbReference>
<dbReference type="NCBIfam" id="TIGR00229">
    <property type="entry name" value="sensory_box"/>
    <property type="match status" value="2"/>
</dbReference>
<dbReference type="Proteomes" id="UP000316905">
    <property type="component" value="Unassembled WGS sequence"/>
</dbReference>
<proteinExistence type="predicted"/>
<keyword evidence="8" id="KW-0808">Transferase</keyword>
<evidence type="ECO:0000259" key="17">
    <source>
        <dbReference type="PROSITE" id="PS50113"/>
    </source>
</evidence>
<evidence type="ECO:0000256" key="14">
    <source>
        <dbReference type="ARBA" id="ARBA00023026"/>
    </source>
</evidence>
<dbReference type="OrthoDB" id="9808408at2"/>
<keyword evidence="11" id="KW-0418">Kinase</keyword>
<evidence type="ECO:0000256" key="3">
    <source>
        <dbReference type="ARBA" id="ARBA00022543"/>
    </source>
</evidence>
<dbReference type="InterPro" id="IPR036890">
    <property type="entry name" value="HATPase_C_sf"/>
</dbReference>
<evidence type="ECO:0000256" key="13">
    <source>
        <dbReference type="ARBA" id="ARBA00022991"/>
    </source>
</evidence>
<dbReference type="RefSeq" id="WP_145144444.1">
    <property type="nucleotide sequence ID" value="NZ_VLKY01000013.1"/>
</dbReference>
<evidence type="ECO:0000256" key="4">
    <source>
        <dbReference type="ARBA" id="ARBA00022553"/>
    </source>
</evidence>
<feature type="domain" description="PAC" evidence="17">
    <location>
        <begin position="353"/>
        <end position="405"/>
    </location>
</feature>
<dbReference type="EC" id="2.7.13.3" evidence="2"/>
<evidence type="ECO:0000256" key="2">
    <source>
        <dbReference type="ARBA" id="ARBA00012438"/>
    </source>
</evidence>
<organism evidence="18 19">
    <name type="scientific">Pseudomonas duriflava</name>
    <dbReference type="NCBI Taxonomy" id="459528"/>
    <lineage>
        <taxon>Bacteria</taxon>
        <taxon>Pseudomonadati</taxon>
        <taxon>Pseudomonadota</taxon>
        <taxon>Gammaproteobacteria</taxon>
        <taxon>Pseudomonadales</taxon>
        <taxon>Pseudomonadaceae</taxon>
        <taxon>Pseudomonas</taxon>
    </lineage>
</organism>
<keyword evidence="4" id="KW-0597">Phosphoprotein</keyword>
<comment type="catalytic activity">
    <reaction evidence="1">
        <text>ATP + protein L-histidine = ADP + protein N-phospho-L-histidine.</text>
        <dbReference type="EC" id="2.7.13.3"/>
    </reaction>
</comment>
<dbReference type="GO" id="GO:0009881">
    <property type="term" value="F:photoreceptor activity"/>
    <property type="evidence" value="ECO:0007669"/>
    <property type="project" value="UniProtKB-KW"/>
</dbReference>
<keyword evidence="9" id="KW-0677">Repeat</keyword>
<evidence type="ECO:0000313" key="18">
    <source>
        <dbReference type="EMBL" id="TWI50930.1"/>
    </source>
</evidence>
<keyword evidence="19" id="KW-1185">Reference proteome</keyword>
<evidence type="ECO:0000256" key="7">
    <source>
        <dbReference type="ARBA" id="ARBA00022643"/>
    </source>
</evidence>
<comment type="caution">
    <text evidence="18">The sequence shown here is derived from an EMBL/GenBank/DDBJ whole genome shotgun (WGS) entry which is preliminary data.</text>
</comment>
<dbReference type="InterPro" id="IPR035965">
    <property type="entry name" value="PAS-like_dom_sf"/>
</dbReference>
<evidence type="ECO:0000256" key="6">
    <source>
        <dbReference type="ARBA" id="ARBA00022630"/>
    </source>
</evidence>
<evidence type="ECO:0000256" key="9">
    <source>
        <dbReference type="ARBA" id="ARBA00022737"/>
    </source>
</evidence>
<dbReference type="Gene3D" id="3.30.565.10">
    <property type="entry name" value="Histidine kinase-like ATPase, C-terminal domain"/>
    <property type="match status" value="1"/>
</dbReference>
<dbReference type="CDD" id="cd00130">
    <property type="entry name" value="PAS"/>
    <property type="match status" value="3"/>
</dbReference>
<dbReference type="InterPro" id="IPR011102">
    <property type="entry name" value="Sig_transdc_His_kinase_HWE"/>
</dbReference>
<reference evidence="18 19" key="1">
    <citation type="journal article" date="2015" name="Stand. Genomic Sci.">
        <title>Genomic Encyclopedia of Bacterial and Archaeal Type Strains, Phase III: the genomes of soil and plant-associated and newly described type strains.</title>
        <authorList>
            <person name="Whitman W.B."/>
            <person name="Woyke T."/>
            <person name="Klenk H.P."/>
            <person name="Zhou Y."/>
            <person name="Lilburn T.G."/>
            <person name="Beck B.J."/>
            <person name="De Vos P."/>
            <person name="Vandamme P."/>
            <person name="Eisen J.A."/>
            <person name="Garrity G."/>
            <person name="Hugenholtz P."/>
            <person name="Kyrpides N.C."/>
        </authorList>
    </citation>
    <scope>NUCLEOTIDE SEQUENCE [LARGE SCALE GENOMIC DNA]</scope>
    <source>
        <strain evidence="18 19">CGMCC 1.6858</strain>
    </source>
</reference>
<dbReference type="Pfam" id="PF13426">
    <property type="entry name" value="PAS_9"/>
    <property type="match status" value="1"/>
</dbReference>
<evidence type="ECO:0000256" key="12">
    <source>
        <dbReference type="ARBA" id="ARBA00022840"/>
    </source>
</evidence>
<dbReference type="Pfam" id="PF08448">
    <property type="entry name" value="PAS_4"/>
    <property type="match status" value="2"/>
</dbReference>
<dbReference type="GO" id="GO:0004673">
    <property type="term" value="F:protein histidine kinase activity"/>
    <property type="evidence" value="ECO:0007669"/>
    <property type="project" value="UniProtKB-EC"/>
</dbReference>
<dbReference type="PROSITE" id="PS50113">
    <property type="entry name" value="PAC"/>
    <property type="match status" value="2"/>
</dbReference>
<accession>A0A562Q451</accession>
<dbReference type="PANTHER" id="PTHR41523:SF8">
    <property type="entry name" value="ETHYLENE RESPONSE SENSOR PROTEIN"/>
    <property type="match status" value="1"/>
</dbReference>
<dbReference type="SUPFAM" id="SSF55785">
    <property type="entry name" value="PYP-like sensor domain (PAS domain)"/>
    <property type="match status" value="3"/>
</dbReference>
<gene>
    <name evidence="18" type="ORF">IQ22_03629</name>
</gene>
<keyword evidence="10" id="KW-0547">Nucleotide-binding</keyword>
<evidence type="ECO:0000256" key="8">
    <source>
        <dbReference type="ARBA" id="ARBA00022679"/>
    </source>
</evidence>
<dbReference type="SMART" id="SM00086">
    <property type="entry name" value="PAC"/>
    <property type="match status" value="2"/>
</dbReference>
<dbReference type="SMART" id="SM00911">
    <property type="entry name" value="HWE_HK"/>
    <property type="match status" value="1"/>
</dbReference>
<dbReference type="InterPro" id="IPR000014">
    <property type="entry name" value="PAS"/>
</dbReference>
<feature type="domain" description="PAC" evidence="17">
    <location>
        <begin position="97"/>
        <end position="149"/>
    </location>
</feature>
<dbReference type="InterPro" id="IPR001610">
    <property type="entry name" value="PAC"/>
</dbReference>
<keyword evidence="7" id="KW-0288">FMN</keyword>
<evidence type="ECO:0000256" key="11">
    <source>
        <dbReference type="ARBA" id="ARBA00022777"/>
    </source>
</evidence>